<evidence type="ECO:0000313" key="2">
    <source>
        <dbReference type="Proteomes" id="UP000003676"/>
    </source>
</evidence>
<reference evidence="1 2" key="1">
    <citation type="submission" date="2008-10" db="EMBL/GenBank/DDBJ databases">
        <title>Draft genome sequence of Desulvovibrio piger (ATCC 29098).</title>
        <authorList>
            <person name="Sudarsanam P."/>
            <person name="Ley R."/>
            <person name="Guruge J."/>
            <person name="Turnbaugh P.J."/>
            <person name="Mahowald M."/>
            <person name="Liep D."/>
            <person name="Gordon J."/>
        </authorList>
    </citation>
    <scope>NUCLEOTIDE SEQUENCE [LARGE SCALE GENOMIC DNA]</scope>
    <source>
        <strain evidence="1 2">ATCC 29098</strain>
    </source>
</reference>
<comment type="caution">
    <text evidence="1">The sequence shown here is derived from an EMBL/GenBank/DDBJ whole genome shotgun (WGS) entry which is preliminary data.</text>
</comment>
<protein>
    <submittedName>
        <fullName evidence="1">Uncharacterized protein</fullName>
    </submittedName>
</protein>
<proteinExistence type="predicted"/>
<organism evidence="1 2">
    <name type="scientific">Desulfovibrio piger ATCC 29098</name>
    <dbReference type="NCBI Taxonomy" id="411464"/>
    <lineage>
        <taxon>Bacteria</taxon>
        <taxon>Pseudomonadati</taxon>
        <taxon>Thermodesulfobacteriota</taxon>
        <taxon>Desulfovibrionia</taxon>
        <taxon>Desulfovibrionales</taxon>
        <taxon>Desulfovibrionaceae</taxon>
        <taxon>Desulfovibrio</taxon>
    </lineage>
</organism>
<dbReference type="Proteomes" id="UP000003676">
    <property type="component" value="Unassembled WGS sequence"/>
</dbReference>
<sequence length="59" mass="6691">MEKGLPSPLKLSPILPKTFLLEAWQVSVAVRQEQHRAKSPVSRSISFPVGRHGRLFPVW</sequence>
<dbReference type="AlphaFoldDB" id="B6WV08"/>
<evidence type="ECO:0000313" key="1">
    <source>
        <dbReference type="EMBL" id="EEB33171.1"/>
    </source>
</evidence>
<dbReference type="EMBL" id="ABXU01000060">
    <property type="protein sequence ID" value="EEB33171.1"/>
    <property type="molecule type" value="Genomic_DNA"/>
</dbReference>
<dbReference type="HOGENOM" id="CLU_2952940_0_0_7"/>
<gene>
    <name evidence="1" type="ORF">DESPIG_01923</name>
</gene>
<reference evidence="1 2" key="2">
    <citation type="submission" date="2008-10" db="EMBL/GenBank/DDBJ databases">
        <authorList>
            <person name="Fulton L."/>
            <person name="Clifton S."/>
            <person name="Fulton B."/>
            <person name="Xu J."/>
            <person name="Minx P."/>
            <person name="Pepin K.H."/>
            <person name="Johnson M."/>
            <person name="Bhonagiri V."/>
            <person name="Nash W.E."/>
            <person name="Mardis E.R."/>
            <person name="Wilson R.K."/>
        </authorList>
    </citation>
    <scope>NUCLEOTIDE SEQUENCE [LARGE SCALE GENOMIC DNA]</scope>
    <source>
        <strain evidence="1 2">ATCC 29098</strain>
    </source>
</reference>
<accession>B6WV08</accession>
<name>B6WV08_9BACT</name>